<comment type="caution">
    <text evidence="1">The sequence shown here is derived from an EMBL/GenBank/DDBJ whole genome shotgun (WGS) entry which is preliminary data.</text>
</comment>
<organism evidence="1 2">
    <name type="scientific">Pectobacterium brasiliense</name>
    <dbReference type="NCBI Taxonomy" id="180957"/>
    <lineage>
        <taxon>Bacteria</taxon>
        <taxon>Pseudomonadati</taxon>
        <taxon>Pseudomonadota</taxon>
        <taxon>Gammaproteobacteria</taxon>
        <taxon>Enterobacterales</taxon>
        <taxon>Pectobacteriaceae</taxon>
        <taxon>Pectobacterium</taxon>
    </lineage>
</organism>
<evidence type="ECO:0000313" key="1">
    <source>
        <dbReference type="EMBL" id="MDY4380347.1"/>
    </source>
</evidence>
<name>A0AAW9H8B0_9GAMM</name>
<dbReference type="EMBL" id="JAXHOZ010000091">
    <property type="protein sequence ID" value="MDY4380347.1"/>
    <property type="molecule type" value="Genomic_DNA"/>
</dbReference>
<gene>
    <name evidence="1" type="ORF">SOV92_21505</name>
</gene>
<protein>
    <submittedName>
        <fullName evidence="1">Uncharacterized protein</fullName>
    </submittedName>
</protein>
<reference evidence="1" key="1">
    <citation type="submission" date="2023-11" db="EMBL/GenBank/DDBJ databases">
        <title>Comparative genomics revealed phylogeny of phytopathogenic Pectobacterium aroidearum based on whole-genome sequencing and function of putative horizontal acquire islands in P. aroidearum PccS1.</title>
        <authorList>
            <person name="Fan J."/>
            <person name="Yang L."/>
        </authorList>
    </citation>
    <scope>NUCLEOTIDE SEQUENCE</scope>
    <source>
        <strain evidence="1">NJAU140</strain>
    </source>
</reference>
<dbReference type="RefSeq" id="WP_320715209.1">
    <property type="nucleotide sequence ID" value="NZ_JAXHOZ010000091.1"/>
</dbReference>
<dbReference type="AlphaFoldDB" id="A0AAW9H8B0"/>
<evidence type="ECO:0000313" key="2">
    <source>
        <dbReference type="Proteomes" id="UP001269968"/>
    </source>
</evidence>
<sequence>MGKWRSSGGENAARIRRELAALDKMQARVGWMESARYADGKPVAGIAVVQEYGSEKMGIPPRSFMRSTQEERKGDWDKTMKSGFSAVMRGTRTAAQLMEAMGALASGDVRKKITQILTPPLATSTLKARARRASGKAKVISVKPLNDSGYMLATLTHVITEGDT</sequence>
<dbReference type="Proteomes" id="UP001269968">
    <property type="component" value="Unassembled WGS sequence"/>
</dbReference>
<accession>A0AAW9H8B0</accession>
<proteinExistence type="predicted"/>